<dbReference type="EMBL" id="BARS01006536">
    <property type="protein sequence ID" value="GAF69932.1"/>
    <property type="molecule type" value="Genomic_DNA"/>
</dbReference>
<comment type="caution">
    <text evidence="2">The sequence shown here is derived from an EMBL/GenBank/DDBJ whole genome shotgun (WGS) entry which is preliminary data.</text>
</comment>
<dbReference type="Gene3D" id="3.60.15.10">
    <property type="entry name" value="Ribonuclease Z/Hydroxyacylglutathione hydrolase-like"/>
    <property type="match status" value="1"/>
</dbReference>
<dbReference type="SUPFAM" id="SSF56281">
    <property type="entry name" value="Metallo-hydrolase/oxidoreductase"/>
    <property type="match status" value="1"/>
</dbReference>
<evidence type="ECO:0000259" key="1">
    <source>
        <dbReference type="Pfam" id="PF00753"/>
    </source>
</evidence>
<dbReference type="InterPro" id="IPR001279">
    <property type="entry name" value="Metallo-B-lactamas"/>
</dbReference>
<dbReference type="AlphaFoldDB" id="X0S1V1"/>
<reference evidence="2" key="1">
    <citation type="journal article" date="2014" name="Front. Microbiol.">
        <title>High frequency of phylogenetically diverse reductive dehalogenase-homologous genes in deep subseafloor sedimentary metagenomes.</title>
        <authorList>
            <person name="Kawai M."/>
            <person name="Futagami T."/>
            <person name="Toyoda A."/>
            <person name="Takaki Y."/>
            <person name="Nishi S."/>
            <person name="Hori S."/>
            <person name="Arai W."/>
            <person name="Tsubouchi T."/>
            <person name="Morono Y."/>
            <person name="Uchiyama I."/>
            <person name="Ito T."/>
            <person name="Fujiyama A."/>
            <person name="Inagaki F."/>
            <person name="Takami H."/>
        </authorList>
    </citation>
    <scope>NUCLEOTIDE SEQUENCE</scope>
    <source>
        <strain evidence="2">Expedition CK06-06</strain>
    </source>
</reference>
<dbReference type="InterPro" id="IPR041712">
    <property type="entry name" value="DHPS-like_MBL-fold"/>
</dbReference>
<dbReference type="CDD" id="cd07713">
    <property type="entry name" value="DHPS-like_MBL-fold"/>
    <property type="match status" value="1"/>
</dbReference>
<protein>
    <recommendedName>
        <fullName evidence="1">Metallo-beta-lactamase domain-containing protein</fullName>
    </recommendedName>
</protein>
<name>X0S1V1_9ZZZZ</name>
<sequence>MGEPGVSYLIQDEGCKILFDVGYSDVFIKNAQKMNIHFRDLDYLVLSHGHLDHTWGLTSLIKYYTEASIEKIDYNKLTVVTHPSSFLTKVDSFYKDKNLKQIGSIISQEELSKHFKMKLSKEPLWLTDRLVFLGEIERKNNFEAKKPIGKVIKDDFEEDDYSIDDSALAYRSSKGLVIITGCSHSGICNIVEYAKKICRDDRIVDIVGGFHLLDPKKEQLQGTLEFMKKLKPKEVHACHCTDLKSKIALFKVANLKEVGVGQTFEYK</sequence>
<dbReference type="PANTHER" id="PTHR13754:SF18">
    <property type="entry name" value="7,8-DIHYDROPTERIN-6-METHYL-4-(BETA-D-RIBOFURANOSYL)-AMINOBENZENE-5'-PHOSPHATE SYNTHASE"/>
    <property type="match status" value="1"/>
</dbReference>
<dbReference type="PANTHER" id="PTHR13754">
    <property type="entry name" value="METALLO-BETA-LACTAMASE SUPERFAMILY PROTEIN"/>
    <property type="match status" value="1"/>
</dbReference>
<evidence type="ECO:0000313" key="2">
    <source>
        <dbReference type="EMBL" id="GAF69932.1"/>
    </source>
</evidence>
<proteinExistence type="predicted"/>
<organism evidence="2">
    <name type="scientific">marine sediment metagenome</name>
    <dbReference type="NCBI Taxonomy" id="412755"/>
    <lineage>
        <taxon>unclassified sequences</taxon>
        <taxon>metagenomes</taxon>
        <taxon>ecological metagenomes</taxon>
    </lineage>
</organism>
<feature type="domain" description="Metallo-beta-lactamase" evidence="1">
    <location>
        <begin position="3"/>
        <end position="65"/>
    </location>
</feature>
<dbReference type="Pfam" id="PF00753">
    <property type="entry name" value="Lactamase_B"/>
    <property type="match status" value="1"/>
</dbReference>
<dbReference type="GO" id="GO:0016740">
    <property type="term" value="F:transferase activity"/>
    <property type="evidence" value="ECO:0007669"/>
    <property type="project" value="TreeGrafter"/>
</dbReference>
<accession>X0S1V1</accession>
<dbReference type="InterPro" id="IPR052926">
    <property type="entry name" value="Metallo-beta-lactamase_dom"/>
</dbReference>
<gene>
    <name evidence="2" type="ORF">S01H1_12708</name>
</gene>
<dbReference type="InterPro" id="IPR036866">
    <property type="entry name" value="RibonucZ/Hydroxyglut_hydro"/>
</dbReference>